<dbReference type="PROSITE" id="PS50850">
    <property type="entry name" value="MFS"/>
    <property type="match status" value="1"/>
</dbReference>
<keyword evidence="2" id="KW-0813">Transport</keyword>
<dbReference type="GO" id="GO:0005886">
    <property type="term" value="C:plasma membrane"/>
    <property type="evidence" value="ECO:0007669"/>
    <property type="project" value="UniProtKB-SubCell"/>
</dbReference>
<evidence type="ECO:0000256" key="4">
    <source>
        <dbReference type="ARBA" id="ARBA00022692"/>
    </source>
</evidence>
<feature type="transmembrane region" description="Helical" evidence="7">
    <location>
        <begin position="399"/>
        <end position="422"/>
    </location>
</feature>
<dbReference type="InterPro" id="IPR020846">
    <property type="entry name" value="MFS_dom"/>
</dbReference>
<dbReference type="Proteomes" id="UP000181790">
    <property type="component" value="Unassembled WGS sequence"/>
</dbReference>
<dbReference type="InterPro" id="IPR005829">
    <property type="entry name" value="Sugar_transporter_CS"/>
</dbReference>
<feature type="transmembrane region" description="Helical" evidence="7">
    <location>
        <begin position="467"/>
        <end position="485"/>
    </location>
</feature>
<evidence type="ECO:0000256" key="5">
    <source>
        <dbReference type="ARBA" id="ARBA00022989"/>
    </source>
</evidence>
<organism evidence="9 10">
    <name type="scientific">Arsenicibacter rosenii</name>
    <dbReference type="NCBI Taxonomy" id="1750698"/>
    <lineage>
        <taxon>Bacteria</taxon>
        <taxon>Pseudomonadati</taxon>
        <taxon>Bacteroidota</taxon>
        <taxon>Cytophagia</taxon>
        <taxon>Cytophagales</taxon>
        <taxon>Spirosomataceae</taxon>
        <taxon>Arsenicibacter</taxon>
    </lineage>
</organism>
<feature type="transmembrane region" description="Helical" evidence="7">
    <location>
        <begin position="50"/>
        <end position="73"/>
    </location>
</feature>
<feature type="domain" description="Major facilitator superfamily (MFS) profile" evidence="8">
    <location>
        <begin position="12"/>
        <end position="489"/>
    </location>
</feature>
<keyword evidence="5 7" id="KW-1133">Transmembrane helix</keyword>
<dbReference type="RefSeq" id="WP_071504931.1">
    <property type="nucleotide sequence ID" value="NZ_MORL01000012.1"/>
</dbReference>
<proteinExistence type="predicted"/>
<keyword evidence="3" id="KW-1003">Cell membrane</keyword>
<dbReference type="InterPro" id="IPR005828">
    <property type="entry name" value="MFS_sugar_transport-like"/>
</dbReference>
<evidence type="ECO:0000259" key="8">
    <source>
        <dbReference type="PROSITE" id="PS50850"/>
    </source>
</evidence>
<protein>
    <submittedName>
        <fullName evidence="9">MFS transporter</fullName>
    </submittedName>
</protein>
<feature type="transmembrane region" description="Helical" evidence="7">
    <location>
        <begin position="186"/>
        <end position="205"/>
    </location>
</feature>
<name>A0A1S2VGC4_9BACT</name>
<comment type="caution">
    <text evidence="9">The sequence shown here is derived from an EMBL/GenBank/DDBJ whole genome shotgun (WGS) entry which is preliminary data.</text>
</comment>
<evidence type="ECO:0000256" key="2">
    <source>
        <dbReference type="ARBA" id="ARBA00022448"/>
    </source>
</evidence>
<dbReference type="CDD" id="cd17369">
    <property type="entry name" value="MFS_ShiA_like"/>
    <property type="match status" value="1"/>
</dbReference>
<reference evidence="9 10" key="1">
    <citation type="submission" date="2016-10" db="EMBL/GenBank/DDBJ databases">
        <title>Arsenicibacter rosenii gen. nov., sp. nov., an efficient arsenic-methylating bacterium isolated from an arsenic-contaminated paddy soil.</title>
        <authorList>
            <person name="Huang K."/>
        </authorList>
    </citation>
    <scope>NUCLEOTIDE SEQUENCE [LARGE SCALE GENOMIC DNA]</scope>
    <source>
        <strain evidence="9 10">SM-1</strain>
    </source>
</reference>
<feature type="transmembrane region" description="Helical" evidence="7">
    <location>
        <begin position="85"/>
        <end position="104"/>
    </location>
</feature>
<dbReference type="PROSITE" id="PS00217">
    <property type="entry name" value="SUGAR_TRANSPORT_2"/>
    <property type="match status" value="1"/>
</dbReference>
<dbReference type="FunFam" id="1.20.1250.20:FF:000001">
    <property type="entry name" value="Dicarboxylate MFS transporter"/>
    <property type="match status" value="1"/>
</dbReference>
<evidence type="ECO:0000256" key="1">
    <source>
        <dbReference type="ARBA" id="ARBA00004651"/>
    </source>
</evidence>
<feature type="transmembrane region" description="Helical" evidence="7">
    <location>
        <begin position="443"/>
        <end position="461"/>
    </location>
</feature>
<feature type="transmembrane region" description="Helical" evidence="7">
    <location>
        <begin position="110"/>
        <end position="130"/>
    </location>
</feature>
<gene>
    <name evidence="9" type="ORF">BLX24_19775</name>
</gene>
<evidence type="ECO:0000313" key="9">
    <source>
        <dbReference type="EMBL" id="OIN57470.1"/>
    </source>
</evidence>
<dbReference type="Gene3D" id="1.20.1250.20">
    <property type="entry name" value="MFS general substrate transporter like domains"/>
    <property type="match status" value="2"/>
</dbReference>
<dbReference type="PANTHER" id="PTHR43045">
    <property type="entry name" value="SHIKIMATE TRANSPORTER"/>
    <property type="match status" value="1"/>
</dbReference>
<evidence type="ECO:0000313" key="10">
    <source>
        <dbReference type="Proteomes" id="UP000181790"/>
    </source>
</evidence>
<feature type="transmembrane region" description="Helical" evidence="7">
    <location>
        <begin position="12"/>
        <end position="38"/>
    </location>
</feature>
<accession>A0A1S2VGC4</accession>
<feature type="transmembrane region" description="Helical" evidence="7">
    <location>
        <begin position="280"/>
        <end position="301"/>
    </location>
</feature>
<evidence type="ECO:0000256" key="6">
    <source>
        <dbReference type="ARBA" id="ARBA00023136"/>
    </source>
</evidence>
<evidence type="ECO:0000256" key="3">
    <source>
        <dbReference type="ARBA" id="ARBA00022475"/>
    </source>
</evidence>
<keyword evidence="10" id="KW-1185">Reference proteome</keyword>
<keyword evidence="6 7" id="KW-0472">Membrane</keyword>
<dbReference type="AlphaFoldDB" id="A0A1S2VGC4"/>
<dbReference type="EMBL" id="MORL01000012">
    <property type="protein sequence ID" value="OIN57470.1"/>
    <property type="molecule type" value="Genomic_DNA"/>
</dbReference>
<feature type="transmembrane region" description="Helical" evidence="7">
    <location>
        <begin position="241"/>
        <end position="260"/>
    </location>
</feature>
<dbReference type="PANTHER" id="PTHR43045:SF7">
    <property type="entry name" value="MAJOR FACILITATOR SUPERFAMILY TRANSPORTER"/>
    <property type="match status" value="1"/>
</dbReference>
<dbReference type="OrthoDB" id="9783227at2"/>
<comment type="subcellular location">
    <subcellularLocation>
        <location evidence="1">Cell membrane</location>
        <topology evidence="1">Multi-pass membrane protein</topology>
    </subcellularLocation>
</comment>
<dbReference type="SUPFAM" id="SSF103473">
    <property type="entry name" value="MFS general substrate transporter"/>
    <property type="match status" value="1"/>
</dbReference>
<evidence type="ECO:0000256" key="7">
    <source>
        <dbReference type="SAM" id="Phobius"/>
    </source>
</evidence>
<dbReference type="GO" id="GO:0022857">
    <property type="term" value="F:transmembrane transporter activity"/>
    <property type="evidence" value="ECO:0007669"/>
    <property type="project" value="InterPro"/>
</dbReference>
<sequence length="493" mass="54046">MKEVSSAQLRRIILASGIGTVIEWYDFFIFGSLAATVIGPQFFPKSDNPLVQTLEALATFAVGFVVRPFGALVFGKLGDTVGRKYTFLVTLLLMGGSTFAVAFVPNYARIGVFAPILLVLLRLVQGLALGGEYGGATTYVAEHTPDTRRGFYTSLIQLTATIGLVLSIGVIFTCRTLLSPDDFQDWGWRIPFMLSGLLVIVSYFIRQNMDESPLFRQLKTTNTVSKNPLKESFVNPQNRRLVLLTLFGLTAGYGCIWYTAHFYPSVFIGTIMHVDFLQTNQIMLVAIVLATPFAVFFGSLSDKKTSAWISRKKLMMTGLALAALTFYPIYRHMAAAIDPAGKAVTQTTVNQRIEAGKAVRTETRMFADGSSEVITQLPDEPDSRPKTVIYLSSGSRNRLIVWVFIQVFIVAMAYGPIAAYLVELFPTRIRYTSLSLPYHIGNGIFGGLTPFIATALISSTGNQFAGLLYPLGMAALTTLIGVFLLPESDGTIE</sequence>
<dbReference type="InterPro" id="IPR036259">
    <property type="entry name" value="MFS_trans_sf"/>
</dbReference>
<feature type="transmembrane region" description="Helical" evidence="7">
    <location>
        <begin position="313"/>
        <end position="330"/>
    </location>
</feature>
<feature type="transmembrane region" description="Helical" evidence="7">
    <location>
        <begin position="151"/>
        <end position="174"/>
    </location>
</feature>
<keyword evidence="4 7" id="KW-0812">Transmembrane</keyword>
<dbReference type="Pfam" id="PF00083">
    <property type="entry name" value="Sugar_tr"/>
    <property type="match status" value="2"/>
</dbReference>